<dbReference type="PRINTS" id="PR00445">
    <property type="entry name" value="HUPFHYPC"/>
</dbReference>
<evidence type="ECO:0000313" key="3">
    <source>
        <dbReference type="EMBL" id="HGK28884.1"/>
    </source>
</evidence>
<dbReference type="GO" id="GO:1902670">
    <property type="term" value="F:carbon dioxide binding"/>
    <property type="evidence" value="ECO:0007669"/>
    <property type="project" value="TreeGrafter"/>
</dbReference>
<dbReference type="GO" id="GO:0005506">
    <property type="term" value="F:iron ion binding"/>
    <property type="evidence" value="ECO:0007669"/>
    <property type="project" value="TreeGrafter"/>
</dbReference>
<dbReference type="GO" id="GO:0051604">
    <property type="term" value="P:protein maturation"/>
    <property type="evidence" value="ECO:0007669"/>
    <property type="project" value="TreeGrafter"/>
</dbReference>
<dbReference type="Pfam" id="PF01455">
    <property type="entry name" value="HupF_HypC"/>
    <property type="match status" value="1"/>
</dbReference>
<name>A0A7C4CET6_UNCW3</name>
<gene>
    <name evidence="3" type="ORF">ENS41_08080</name>
</gene>
<protein>
    <submittedName>
        <fullName evidence="3">HypC/HybG/HupF family hydrogenase formation chaperone</fullName>
    </submittedName>
</protein>
<comment type="caution">
    <text evidence="3">The sequence shown here is derived from an EMBL/GenBank/DDBJ whole genome shotgun (WGS) entry which is preliminary data.</text>
</comment>
<evidence type="ECO:0000256" key="2">
    <source>
        <dbReference type="SAM" id="Coils"/>
    </source>
</evidence>
<dbReference type="FunFam" id="2.30.30.140:FF:000022">
    <property type="entry name" value="Hydrogenase assembly chaperone HybG"/>
    <property type="match status" value="1"/>
</dbReference>
<dbReference type="SUPFAM" id="SSF159127">
    <property type="entry name" value="HupF/HypC-like"/>
    <property type="match status" value="1"/>
</dbReference>
<dbReference type="AlphaFoldDB" id="A0A7C4CET6"/>
<dbReference type="NCBIfam" id="TIGR00074">
    <property type="entry name" value="hypC_hupF"/>
    <property type="match status" value="1"/>
</dbReference>
<dbReference type="PANTHER" id="PTHR35177">
    <property type="entry name" value="HYDROGENASE MATURATION FACTOR HYBG"/>
    <property type="match status" value="1"/>
</dbReference>
<dbReference type="InterPro" id="IPR019812">
    <property type="entry name" value="Hydgase_assmbl_chp_CS"/>
</dbReference>
<dbReference type="PANTHER" id="PTHR35177:SF2">
    <property type="entry name" value="HYDROGENASE MATURATION FACTOR HYBG"/>
    <property type="match status" value="1"/>
</dbReference>
<reference evidence="3" key="1">
    <citation type="journal article" date="2020" name="mSystems">
        <title>Genome- and Community-Level Interaction Insights into Carbon Utilization and Element Cycling Functions of Hydrothermarchaeota in Hydrothermal Sediment.</title>
        <authorList>
            <person name="Zhou Z."/>
            <person name="Liu Y."/>
            <person name="Xu W."/>
            <person name="Pan J."/>
            <person name="Luo Z.H."/>
            <person name="Li M."/>
        </authorList>
    </citation>
    <scope>NUCLEOTIDE SEQUENCE [LARGE SCALE GENOMIC DNA]</scope>
    <source>
        <strain evidence="3">SpSt-488</strain>
    </source>
</reference>
<comment type="similarity">
    <text evidence="1">Belongs to the HupF/HypC family.</text>
</comment>
<dbReference type="PROSITE" id="PS01097">
    <property type="entry name" value="HUPF_HYPC"/>
    <property type="match status" value="1"/>
</dbReference>
<keyword evidence="2" id="KW-0175">Coiled coil</keyword>
<evidence type="ECO:0000256" key="1">
    <source>
        <dbReference type="ARBA" id="ARBA00006018"/>
    </source>
</evidence>
<feature type="coiled-coil region" evidence="2">
    <location>
        <begin position="55"/>
        <end position="82"/>
    </location>
</feature>
<dbReference type="InterPro" id="IPR001109">
    <property type="entry name" value="Hydrogenase_HupF/HypC"/>
</dbReference>
<dbReference type="Gene3D" id="2.30.30.140">
    <property type="match status" value="1"/>
</dbReference>
<sequence length="86" mass="9412">MCLAIPTRLVAIDGDTAVGEVDGVERSVSIMMTPDVKVGDYVIVHAGFAIQKLDKTEAEENLKLLSAMARSVERRRQAARNRPRSS</sequence>
<accession>A0A7C4CET6</accession>
<organism evidence="3">
    <name type="scientific">candidate division WOR-3 bacterium</name>
    <dbReference type="NCBI Taxonomy" id="2052148"/>
    <lineage>
        <taxon>Bacteria</taxon>
        <taxon>Bacteria division WOR-3</taxon>
    </lineage>
</organism>
<dbReference type="EMBL" id="DSUT01000172">
    <property type="protein sequence ID" value="HGK28884.1"/>
    <property type="molecule type" value="Genomic_DNA"/>
</dbReference>
<proteinExistence type="inferred from homology"/>